<gene>
    <name evidence="1" type="ORF">PUN28_012261</name>
</gene>
<reference evidence="1 2" key="1">
    <citation type="submission" date="2023-03" db="EMBL/GenBank/DDBJ databases">
        <title>High recombination rates correlate with genetic variation in Cardiocondyla obscurior ants.</title>
        <authorList>
            <person name="Errbii M."/>
        </authorList>
    </citation>
    <scope>NUCLEOTIDE SEQUENCE [LARGE SCALE GENOMIC DNA]</scope>
    <source>
        <strain evidence="1">Alpha-2009</strain>
        <tissue evidence="1">Whole body</tissue>
    </source>
</reference>
<dbReference type="Proteomes" id="UP001430953">
    <property type="component" value="Unassembled WGS sequence"/>
</dbReference>
<evidence type="ECO:0000313" key="1">
    <source>
        <dbReference type="EMBL" id="KAL0112884.1"/>
    </source>
</evidence>
<dbReference type="AlphaFoldDB" id="A0AAW2FAA3"/>
<proteinExistence type="predicted"/>
<comment type="caution">
    <text evidence="1">The sequence shown here is derived from an EMBL/GenBank/DDBJ whole genome shotgun (WGS) entry which is preliminary data.</text>
</comment>
<protein>
    <submittedName>
        <fullName evidence="1">Uncharacterized protein</fullName>
    </submittedName>
</protein>
<evidence type="ECO:0000313" key="2">
    <source>
        <dbReference type="Proteomes" id="UP001430953"/>
    </source>
</evidence>
<name>A0AAW2FAA3_9HYME</name>
<sequence>MNSLVTCDCYRRIVGKESFSKPTCTATFPRSFQDKEIYFYNILRRSFRNSILSPSLLFFFSAQSSRGAARYRAADRDL</sequence>
<keyword evidence="2" id="KW-1185">Reference proteome</keyword>
<organism evidence="1 2">
    <name type="scientific">Cardiocondyla obscurior</name>
    <dbReference type="NCBI Taxonomy" id="286306"/>
    <lineage>
        <taxon>Eukaryota</taxon>
        <taxon>Metazoa</taxon>
        <taxon>Ecdysozoa</taxon>
        <taxon>Arthropoda</taxon>
        <taxon>Hexapoda</taxon>
        <taxon>Insecta</taxon>
        <taxon>Pterygota</taxon>
        <taxon>Neoptera</taxon>
        <taxon>Endopterygota</taxon>
        <taxon>Hymenoptera</taxon>
        <taxon>Apocrita</taxon>
        <taxon>Aculeata</taxon>
        <taxon>Formicoidea</taxon>
        <taxon>Formicidae</taxon>
        <taxon>Myrmicinae</taxon>
        <taxon>Cardiocondyla</taxon>
    </lineage>
</organism>
<dbReference type="EMBL" id="JADYXP020000012">
    <property type="protein sequence ID" value="KAL0112884.1"/>
    <property type="molecule type" value="Genomic_DNA"/>
</dbReference>
<accession>A0AAW2FAA3</accession>